<reference evidence="1 2" key="1">
    <citation type="journal article" date="2019" name="Nat. Ecol. Evol.">
        <title>Megaphylogeny resolves global patterns of mushroom evolution.</title>
        <authorList>
            <person name="Varga T."/>
            <person name="Krizsan K."/>
            <person name="Foldi C."/>
            <person name="Dima B."/>
            <person name="Sanchez-Garcia M."/>
            <person name="Sanchez-Ramirez S."/>
            <person name="Szollosi G.J."/>
            <person name="Szarkandi J.G."/>
            <person name="Papp V."/>
            <person name="Albert L."/>
            <person name="Andreopoulos W."/>
            <person name="Angelini C."/>
            <person name="Antonin V."/>
            <person name="Barry K.W."/>
            <person name="Bougher N.L."/>
            <person name="Buchanan P."/>
            <person name="Buyck B."/>
            <person name="Bense V."/>
            <person name="Catcheside P."/>
            <person name="Chovatia M."/>
            <person name="Cooper J."/>
            <person name="Damon W."/>
            <person name="Desjardin D."/>
            <person name="Finy P."/>
            <person name="Geml J."/>
            <person name="Haridas S."/>
            <person name="Hughes K."/>
            <person name="Justo A."/>
            <person name="Karasinski D."/>
            <person name="Kautmanova I."/>
            <person name="Kiss B."/>
            <person name="Kocsube S."/>
            <person name="Kotiranta H."/>
            <person name="LaButti K.M."/>
            <person name="Lechner B.E."/>
            <person name="Liimatainen K."/>
            <person name="Lipzen A."/>
            <person name="Lukacs Z."/>
            <person name="Mihaltcheva S."/>
            <person name="Morgado L.N."/>
            <person name="Niskanen T."/>
            <person name="Noordeloos M.E."/>
            <person name="Ohm R.A."/>
            <person name="Ortiz-Santana B."/>
            <person name="Ovrebo C."/>
            <person name="Racz N."/>
            <person name="Riley R."/>
            <person name="Savchenko A."/>
            <person name="Shiryaev A."/>
            <person name="Soop K."/>
            <person name="Spirin V."/>
            <person name="Szebenyi C."/>
            <person name="Tomsovsky M."/>
            <person name="Tulloss R.E."/>
            <person name="Uehling J."/>
            <person name="Grigoriev I.V."/>
            <person name="Vagvolgyi C."/>
            <person name="Papp T."/>
            <person name="Martin F.M."/>
            <person name="Miettinen O."/>
            <person name="Hibbett D.S."/>
            <person name="Nagy L.G."/>
        </authorList>
    </citation>
    <scope>NUCLEOTIDE SEQUENCE [LARGE SCALE GENOMIC DNA]</scope>
    <source>
        <strain evidence="1 2">CBS 962.96</strain>
    </source>
</reference>
<organism evidence="1 2">
    <name type="scientific">Dendrothele bispora (strain CBS 962.96)</name>
    <dbReference type="NCBI Taxonomy" id="1314807"/>
    <lineage>
        <taxon>Eukaryota</taxon>
        <taxon>Fungi</taxon>
        <taxon>Dikarya</taxon>
        <taxon>Basidiomycota</taxon>
        <taxon>Agaricomycotina</taxon>
        <taxon>Agaricomycetes</taxon>
        <taxon>Agaricomycetidae</taxon>
        <taxon>Agaricales</taxon>
        <taxon>Agaricales incertae sedis</taxon>
        <taxon>Dendrothele</taxon>
    </lineage>
</organism>
<evidence type="ECO:0000313" key="2">
    <source>
        <dbReference type="Proteomes" id="UP000297245"/>
    </source>
</evidence>
<dbReference type="AlphaFoldDB" id="A0A4S8MA82"/>
<keyword evidence="2" id="KW-1185">Reference proteome</keyword>
<gene>
    <name evidence="1" type="ORF">K435DRAFT_660100</name>
</gene>
<evidence type="ECO:0000313" key="1">
    <source>
        <dbReference type="EMBL" id="THU98828.1"/>
    </source>
</evidence>
<dbReference type="EMBL" id="ML179129">
    <property type="protein sequence ID" value="THU98828.1"/>
    <property type="molecule type" value="Genomic_DNA"/>
</dbReference>
<sequence length="447" mass="51097">HAHKSLTLVIVSRSPQGLQRHLSELELWCYNNFLSLSPSKSEVMIFGSTSPGAFPRFIMNGNDLRVVEKFKYVGVTFTSTHRDIFDDFYSAKARAARSCAHGVLGTERIVGRGRLPAKCCQELYTALVDCHLISGAEIVRDVSKDGIELLVKEQVMFLRRMLGLSSKSITTPLFTETGLRPIRIRRAILALSYLKYLLQLPLGHYARTAIESSFALRQDNSPSWVSDLDLVLRRLPGNEVRQLFLPQRTDLCALTIDGLVKEIRRVSSEHLLSEINSFHRLSLLRGRIEPIDPNSDDKPSSPVLRFRHYLHRVSNHRHRRSLTRLLAGNVSPFIFHCSPGRSYMEGDNVDSKQCRLCRSTFETPEHVMLSCRSAGDIVLLRREFLQSNHLDPDAQRSCNHVFELLRGLIFSWELVPATAKFVHECLIIWKDTCNIPRIDECYEDERE</sequence>
<name>A0A4S8MA82_DENBC</name>
<dbReference type="OrthoDB" id="2985334at2759"/>
<dbReference type="Proteomes" id="UP000297245">
    <property type="component" value="Unassembled WGS sequence"/>
</dbReference>
<proteinExistence type="predicted"/>
<feature type="non-terminal residue" evidence="1">
    <location>
        <position position="1"/>
    </location>
</feature>
<evidence type="ECO:0008006" key="3">
    <source>
        <dbReference type="Google" id="ProtNLM"/>
    </source>
</evidence>
<accession>A0A4S8MA82</accession>
<protein>
    <recommendedName>
        <fullName evidence="3">Reverse transcriptase domain-containing protein</fullName>
    </recommendedName>
</protein>